<reference evidence="1 2" key="1">
    <citation type="journal article" date="2019" name="Sci. Transl. Med.">
        <title>Quorum sensing between bacterial species on the skin protects against epidermal injury in atopic dermatitis.</title>
        <authorList>
            <person name="Williams M.R."/>
        </authorList>
    </citation>
    <scope>NUCLEOTIDE SEQUENCE [LARGE SCALE GENOMIC DNA]</scope>
    <source>
        <strain evidence="1 2">E7</strain>
    </source>
</reference>
<accession>A0A292DGP6</accession>
<proteinExistence type="predicted"/>
<organism evidence="1 2">
    <name type="scientific">Staphylococcus lugdunensis</name>
    <dbReference type="NCBI Taxonomy" id="28035"/>
    <lineage>
        <taxon>Bacteria</taxon>
        <taxon>Bacillati</taxon>
        <taxon>Bacillota</taxon>
        <taxon>Bacilli</taxon>
        <taxon>Bacillales</taxon>
        <taxon>Staphylococcaceae</taxon>
        <taxon>Staphylococcus</taxon>
    </lineage>
</organism>
<name>A0A292DGP6_STALU</name>
<dbReference type="GeneID" id="58090248"/>
<evidence type="ECO:0000313" key="2">
    <source>
        <dbReference type="Proteomes" id="UP000293637"/>
    </source>
</evidence>
<gene>
    <name evidence="1" type="ORF">EQ812_04130</name>
</gene>
<evidence type="ECO:0000313" key="1">
    <source>
        <dbReference type="EMBL" id="TBW73039.1"/>
    </source>
</evidence>
<dbReference type="Pfam" id="PF16895">
    <property type="entry name" value="DUF5085"/>
    <property type="match status" value="1"/>
</dbReference>
<dbReference type="EMBL" id="SCHB01000002">
    <property type="protein sequence ID" value="TBW73039.1"/>
    <property type="molecule type" value="Genomic_DNA"/>
</dbReference>
<protein>
    <submittedName>
        <fullName evidence="1">DUF5085 family protein</fullName>
    </submittedName>
</protein>
<sequence>MQLDMLIMPNLAKMEFSMNPEYWEDEMSRIQSFFISNDIYTTGPIIFSKEVTGLDEVSYTTYIALNDEIEAIPELNIEYVPSLEVFPTISHRCFEDADLDQVYQDIKDYAAENDVILSDKPFYHVAVNYFDGQVYEIHAEIDVDGVEIDE</sequence>
<dbReference type="AlphaFoldDB" id="A0A292DGP6"/>
<dbReference type="RefSeq" id="WP_002493038.1">
    <property type="nucleotide sequence ID" value="NZ_AP021848.1"/>
</dbReference>
<dbReference type="InterPro" id="IPR031664">
    <property type="entry name" value="DUF5085"/>
</dbReference>
<dbReference type="Proteomes" id="UP000293637">
    <property type="component" value="Unassembled WGS sequence"/>
</dbReference>
<comment type="caution">
    <text evidence="1">The sequence shown here is derived from an EMBL/GenBank/DDBJ whole genome shotgun (WGS) entry which is preliminary data.</text>
</comment>